<dbReference type="OrthoDB" id="73875at2759"/>
<feature type="region of interest" description="Disordered" evidence="1">
    <location>
        <begin position="220"/>
        <end position="305"/>
    </location>
</feature>
<protein>
    <submittedName>
        <fullName evidence="3">Uncharacterized protein</fullName>
    </submittedName>
</protein>
<keyword evidence="4" id="KW-1185">Reference proteome</keyword>
<gene>
    <name evidence="3" type="ORF">CC86DRAFT_373485</name>
</gene>
<dbReference type="AlphaFoldDB" id="A0A6A6ZL38"/>
<reference evidence="3" key="1">
    <citation type="journal article" date="2020" name="Stud. Mycol.">
        <title>101 Dothideomycetes genomes: a test case for predicting lifestyles and emergence of pathogens.</title>
        <authorList>
            <person name="Haridas S."/>
            <person name="Albert R."/>
            <person name="Binder M."/>
            <person name="Bloem J."/>
            <person name="Labutti K."/>
            <person name="Salamov A."/>
            <person name="Andreopoulos B."/>
            <person name="Baker S."/>
            <person name="Barry K."/>
            <person name="Bills G."/>
            <person name="Bluhm B."/>
            <person name="Cannon C."/>
            <person name="Castanera R."/>
            <person name="Culley D."/>
            <person name="Daum C."/>
            <person name="Ezra D."/>
            <person name="Gonzalez J."/>
            <person name="Henrissat B."/>
            <person name="Kuo A."/>
            <person name="Liang C."/>
            <person name="Lipzen A."/>
            <person name="Lutzoni F."/>
            <person name="Magnuson J."/>
            <person name="Mondo S."/>
            <person name="Nolan M."/>
            <person name="Ohm R."/>
            <person name="Pangilinan J."/>
            <person name="Park H.-J."/>
            <person name="Ramirez L."/>
            <person name="Alfaro M."/>
            <person name="Sun H."/>
            <person name="Tritt A."/>
            <person name="Yoshinaga Y."/>
            <person name="Zwiers L.-H."/>
            <person name="Turgeon B."/>
            <person name="Goodwin S."/>
            <person name="Spatafora J."/>
            <person name="Crous P."/>
            <person name="Grigoriev I."/>
        </authorList>
    </citation>
    <scope>NUCLEOTIDE SEQUENCE</scope>
    <source>
        <strain evidence="3">CBS 113818</strain>
    </source>
</reference>
<evidence type="ECO:0000256" key="2">
    <source>
        <dbReference type="SAM" id="SignalP"/>
    </source>
</evidence>
<feature type="chain" id="PRO_5025406211" evidence="2">
    <location>
        <begin position="22"/>
        <end position="675"/>
    </location>
</feature>
<organism evidence="3 4">
    <name type="scientific">Ophiobolus disseminans</name>
    <dbReference type="NCBI Taxonomy" id="1469910"/>
    <lineage>
        <taxon>Eukaryota</taxon>
        <taxon>Fungi</taxon>
        <taxon>Dikarya</taxon>
        <taxon>Ascomycota</taxon>
        <taxon>Pezizomycotina</taxon>
        <taxon>Dothideomycetes</taxon>
        <taxon>Pleosporomycetidae</taxon>
        <taxon>Pleosporales</taxon>
        <taxon>Pleosporineae</taxon>
        <taxon>Phaeosphaeriaceae</taxon>
        <taxon>Ophiobolus</taxon>
    </lineage>
</organism>
<dbReference type="EMBL" id="MU006236">
    <property type="protein sequence ID" value="KAF2821656.1"/>
    <property type="molecule type" value="Genomic_DNA"/>
</dbReference>
<feature type="compositionally biased region" description="Basic and acidic residues" evidence="1">
    <location>
        <begin position="220"/>
        <end position="239"/>
    </location>
</feature>
<feature type="compositionally biased region" description="Low complexity" evidence="1">
    <location>
        <begin position="276"/>
        <end position="305"/>
    </location>
</feature>
<evidence type="ECO:0000313" key="3">
    <source>
        <dbReference type="EMBL" id="KAF2821656.1"/>
    </source>
</evidence>
<dbReference type="Proteomes" id="UP000799424">
    <property type="component" value="Unassembled WGS sequence"/>
</dbReference>
<name>A0A6A6ZL38_9PLEO</name>
<accession>A0A6A6ZL38</accession>
<evidence type="ECO:0000256" key="1">
    <source>
        <dbReference type="SAM" id="MobiDB-lite"/>
    </source>
</evidence>
<keyword evidence="2" id="KW-0732">Signal</keyword>
<proteinExistence type="predicted"/>
<feature type="signal peptide" evidence="2">
    <location>
        <begin position="1"/>
        <end position="21"/>
    </location>
</feature>
<evidence type="ECO:0000313" key="4">
    <source>
        <dbReference type="Proteomes" id="UP000799424"/>
    </source>
</evidence>
<sequence length="675" mass="74714">MRPATAILLLWSCTGFPGALAQETDSQVAASWTTSGTCAYYFRAPGKHTILSDTCSKYCETHGGHGYSECDHSLWKDLDIENKFSSLIDKDDGGNVFVVTKCKCSNPTVEAITTSIFEVVAQGLSQLDNLLCAIMLETFKIILDVGIMFVPGGAPANAAIKAVQGAKSFVENGLEAADYFGNWVGKACGMPDWNFDLWGALIGAPDSISTSIGCKKKNKADCKKMDPIPDPPKKVDPPKLTKLPEPTKVEPTKLTKQPEPTKVVPTVTKNDDSKKSMTTITSKHSSSTSTTSSTSRSSSSSSSDCGAATGTKAAAACEATTPCIYKERDVDVADTLLPRRGLGSPLRRMLEKRGKKSGNPCAITHKTFSLDSDEYPSWGKLDDNVDSYGWKTQKSYCDYDWQNGTKKIAGAAYESEHVMEWQIVTDFFAKMQEKGGLKYTHPNPLQANKMVDFCTYWIESWTLEPQQAFSIGTGPALSPWKHIAAAYPSTKNNKAEMIALQDDINAPAKANLFTDRTKMIWTETTMDKWAKTKAKRLTVLGRLRLAIGARKYLTETKVKTIFKAQKERMGKILDELDTAMSAHPRQEVNALTGVTTKFQAWKKQNLLTEWNTFMDEKWANAVAKHKKVMDKWVNALDDNHCQSQTKKTQDDKEFCERLRKLQKEYAAGPAFSKPW</sequence>